<reference evidence="8 9" key="1">
    <citation type="submission" date="2017-08" db="EMBL/GenBank/DDBJ databases">
        <title>The complete genome sequence of Nocardiopsis gilva YIM 90087.</title>
        <authorList>
            <person name="Yin M."/>
            <person name="Tang S."/>
        </authorList>
    </citation>
    <scope>NUCLEOTIDE SEQUENCE [LARGE SCALE GENOMIC DNA]</scope>
    <source>
        <strain evidence="8 9">YIM 90087</strain>
    </source>
</reference>
<dbReference type="Proteomes" id="UP000215005">
    <property type="component" value="Chromosome"/>
</dbReference>
<feature type="region of interest" description="Disordered" evidence="6">
    <location>
        <begin position="233"/>
        <end position="254"/>
    </location>
</feature>
<feature type="transmembrane region" description="Helical" evidence="7">
    <location>
        <begin position="141"/>
        <end position="162"/>
    </location>
</feature>
<keyword evidence="5 7" id="KW-0472">Membrane</keyword>
<feature type="transmembrane region" description="Helical" evidence="7">
    <location>
        <begin position="111"/>
        <end position="135"/>
    </location>
</feature>
<dbReference type="OrthoDB" id="3294889at2"/>
<evidence type="ECO:0000256" key="1">
    <source>
        <dbReference type="ARBA" id="ARBA00004651"/>
    </source>
</evidence>
<keyword evidence="4 7" id="KW-1133">Transmembrane helix</keyword>
<feature type="transmembrane region" description="Helical" evidence="7">
    <location>
        <begin position="31"/>
        <end position="50"/>
    </location>
</feature>
<evidence type="ECO:0000313" key="8">
    <source>
        <dbReference type="EMBL" id="ASU82474.1"/>
    </source>
</evidence>
<feature type="transmembrane region" description="Helical" evidence="7">
    <location>
        <begin position="342"/>
        <end position="365"/>
    </location>
</feature>
<protein>
    <submittedName>
        <fullName evidence="8">Polysaccharide biosynthesis protein</fullName>
    </submittedName>
</protein>
<keyword evidence="2" id="KW-1003">Cell membrane</keyword>
<sequence>MGPHPLVARVSREETGGAADPLLRRVARGGAVNLVGAVAGAVLNTLLVIAVTRGFDQRTAGILFAATSVFLIAAAVANLGTSNGIVYFVARLRAMGAAGQVKRVLRLALGPVTVVSAVAGAAMFAFAGEVAALIGSPDARAYVRILAVFLPFAVFTDAALAATRAFHDMRATALVDRVGRPLAQLALVGGVALTGSVGLLTIAWAGPYLPAAVLVAVWLRAIISRAPSSVDLGDIGEKTGPDTPLSPRSTGRGEGVTAREFWGFSLPRSVASIAQLGNQRLGIVLVAALQGAVEAAVFTAATRFIAVGQFTTQAIQLAAQPRLAELLAVDDRRGATALYQSATVWLICLTWPLFLPVIVYAPLVMGLFGDAYVAGADVLAVICAAQLTAAALGMGDLVLTMAGRTAWNLVDNLLALAANVALCLVLVPHMGAVGAAAGWLAAIAVRKVLPLLQLAVALGLHPFSRRWLMAVAVCLVWFGGVPLACAATLGTGWVSLTVALGIGCAGYLPTLWRLRGVLEPATRGAQPLAGAGFPRPRIPKR</sequence>
<gene>
    <name evidence="8" type="ORF">CDO52_06460</name>
</gene>
<dbReference type="KEGG" id="ngv:CDO52_06460"/>
<evidence type="ECO:0000313" key="9">
    <source>
        <dbReference type="Proteomes" id="UP000215005"/>
    </source>
</evidence>
<proteinExistence type="predicted"/>
<evidence type="ECO:0000256" key="7">
    <source>
        <dbReference type="SAM" id="Phobius"/>
    </source>
</evidence>
<evidence type="ECO:0000256" key="3">
    <source>
        <dbReference type="ARBA" id="ARBA00022692"/>
    </source>
</evidence>
<feature type="transmembrane region" description="Helical" evidence="7">
    <location>
        <begin position="495"/>
        <end position="514"/>
    </location>
</feature>
<keyword evidence="9" id="KW-1185">Reference proteome</keyword>
<feature type="transmembrane region" description="Helical" evidence="7">
    <location>
        <begin position="467"/>
        <end position="489"/>
    </location>
</feature>
<feature type="transmembrane region" description="Helical" evidence="7">
    <location>
        <begin position="182"/>
        <end position="202"/>
    </location>
</feature>
<keyword evidence="3 7" id="KW-0812">Transmembrane</keyword>
<accession>A0A223S2X7</accession>
<organism evidence="8 9">
    <name type="scientific">Nocardiopsis gilva YIM 90087</name>
    <dbReference type="NCBI Taxonomy" id="1235441"/>
    <lineage>
        <taxon>Bacteria</taxon>
        <taxon>Bacillati</taxon>
        <taxon>Actinomycetota</taxon>
        <taxon>Actinomycetes</taxon>
        <taxon>Streptosporangiales</taxon>
        <taxon>Nocardiopsidaceae</taxon>
        <taxon>Nocardiopsis</taxon>
    </lineage>
</organism>
<dbReference type="GO" id="GO:0005886">
    <property type="term" value="C:plasma membrane"/>
    <property type="evidence" value="ECO:0007669"/>
    <property type="project" value="UniProtKB-SubCell"/>
</dbReference>
<evidence type="ECO:0000256" key="6">
    <source>
        <dbReference type="SAM" id="MobiDB-lite"/>
    </source>
</evidence>
<feature type="transmembrane region" description="Helical" evidence="7">
    <location>
        <begin position="371"/>
        <end position="394"/>
    </location>
</feature>
<dbReference type="AlphaFoldDB" id="A0A223S2X7"/>
<evidence type="ECO:0000256" key="2">
    <source>
        <dbReference type="ARBA" id="ARBA00022475"/>
    </source>
</evidence>
<dbReference type="EMBL" id="CP022753">
    <property type="protein sequence ID" value="ASU82474.1"/>
    <property type="molecule type" value="Genomic_DNA"/>
</dbReference>
<dbReference type="PANTHER" id="PTHR30250">
    <property type="entry name" value="PST FAMILY PREDICTED COLANIC ACID TRANSPORTER"/>
    <property type="match status" value="1"/>
</dbReference>
<comment type="subcellular location">
    <subcellularLocation>
        <location evidence="1">Cell membrane</location>
        <topology evidence="1">Multi-pass membrane protein</topology>
    </subcellularLocation>
</comment>
<name>A0A223S2X7_9ACTN</name>
<dbReference type="PANTHER" id="PTHR30250:SF27">
    <property type="entry name" value="POLYSACCHARIDE BIOSYNTHESIS PROTEIN"/>
    <property type="match status" value="1"/>
</dbReference>
<evidence type="ECO:0000256" key="4">
    <source>
        <dbReference type="ARBA" id="ARBA00022989"/>
    </source>
</evidence>
<feature type="transmembrane region" description="Helical" evidence="7">
    <location>
        <begin position="62"/>
        <end position="90"/>
    </location>
</feature>
<evidence type="ECO:0000256" key="5">
    <source>
        <dbReference type="ARBA" id="ARBA00023136"/>
    </source>
</evidence>
<dbReference type="InterPro" id="IPR050833">
    <property type="entry name" value="Poly_Biosynth_Transport"/>
</dbReference>